<comment type="caution">
    <text evidence="2">The sequence shown here is derived from an EMBL/GenBank/DDBJ whole genome shotgun (WGS) entry which is preliminary data.</text>
</comment>
<evidence type="ECO:0000313" key="3">
    <source>
        <dbReference type="Proteomes" id="UP001059596"/>
    </source>
</evidence>
<dbReference type="AlphaFoldDB" id="A0A9P9YBT8"/>
<keyword evidence="3" id="KW-1185">Reference proteome</keyword>
<evidence type="ECO:0000256" key="1">
    <source>
        <dbReference type="SAM" id="MobiDB-lite"/>
    </source>
</evidence>
<sequence length="59" mass="6458">MESARTKADAVPEGPSGRLFDRPLILPRSDPGVSGGSPLSWPNNCVRRKLRRWSAIVVT</sequence>
<feature type="region of interest" description="Disordered" evidence="1">
    <location>
        <begin position="1"/>
        <end position="41"/>
    </location>
</feature>
<accession>A0A9P9YBT8</accession>
<organism evidence="2 3">
    <name type="scientific">Drosophila gunungcola</name>
    <name type="common">fruit fly</name>
    <dbReference type="NCBI Taxonomy" id="103775"/>
    <lineage>
        <taxon>Eukaryota</taxon>
        <taxon>Metazoa</taxon>
        <taxon>Ecdysozoa</taxon>
        <taxon>Arthropoda</taxon>
        <taxon>Hexapoda</taxon>
        <taxon>Insecta</taxon>
        <taxon>Pterygota</taxon>
        <taxon>Neoptera</taxon>
        <taxon>Endopterygota</taxon>
        <taxon>Diptera</taxon>
        <taxon>Brachycera</taxon>
        <taxon>Muscomorpha</taxon>
        <taxon>Ephydroidea</taxon>
        <taxon>Drosophilidae</taxon>
        <taxon>Drosophila</taxon>
        <taxon>Sophophora</taxon>
    </lineage>
</organism>
<dbReference type="EMBL" id="JAMKOV010000082">
    <property type="protein sequence ID" value="KAI8034077.1"/>
    <property type="molecule type" value="Genomic_DNA"/>
</dbReference>
<proteinExistence type="predicted"/>
<feature type="compositionally biased region" description="Basic and acidic residues" evidence="1">
    <location>
        <begin position="1"/>
        <end position="10"/>
    </location>
</feature>
<protein>
    <submittedName>
        <fullName evidence="2">Uncharacterized protein</fullName>
    </submittedName>
</protein>
<gene>
    <name evidence="2" type="ORF">M5D96_013160</name>
</gene>
<dbReference type="Proteomes" id="UP001059596">
    <property type="component" value="Unassembled WGS sequence"/>
</dbReference>
<name>A0A9P9YBT8_9MUSC</name>
<evidence type="ECO:0000313" key="2">
    <source>
        <dbReference type="EMBL" id="KAI8034077.1"/>
    </source>
</evidence>
<reference evidence="2" key="1">
    <citation type="journal article" date="2023" name="Genome Biol. Evol.">
        <title>Long-read-based Genome Assembly of Drosophila gunungcola Reveals Fewer Chemosensory Genes in Flower-breeding Species.</title>
        <authorList>
            <person name="Negi A."/>
            <person name="Liao B.Y."/>
            <person name="Yeh S.D."/>
        </authorList>
    </citation>
    <scope>NUCLEOTIDE SEQUENCE</scope>
    <source>
        <strain evidence="2">Sukarami</strain>
    </source>
</reference>